<keyword evidence="3 6" id="KW-0812">Transmembrane</keyword>
<keyword evidence="5 6" id="KW-0472">Membrane</keyword>
<dbReference type="GO" id="GO:0005351">
    <property type="term" value="F:carbohydrate:proton symporter activity"/>
    <property type="evidence" value="ECO:0007669"/>
    <property type="project" value="TreeGrafter"/>
</dbReference>
<feature type="transmembrane region" description="Helical" evidence="6">
    <location>
        <begin position="346"/>
        <end position="366"/>
    </location>
</feature>
<evidence type="ECO:0000313" key="10">
    <source>
        <dbReference type="Proteomes" id="UP000027920"/>
    </source>
</evidence>
<dbReference type="RefSeq" id="XP_013255009.1">
    <property type="nucleotide sequence ID" value="XM_013399555.1"/>
</dbReference>
<feature type="domain" description="Major facilitator superfamily (MFS) profile" evidence="8">
    <location>
        <begin position="21"/>
        <end position="472"/>
    </location>
</feature>
<feature type="transmembrane region" description="Helical" evidence="6">
    <location>
        <begin position="282"/>
        <end position="305"/>
    </location>
</feature>
<evidence type="ECO:0000256" key="5">
    <source>
        <dbReference type="ARBA" id="ARBA00023136"/>
    </source>
</evidence>
<feature type="transmembrane region" description="Helical" evidence="6">
    <location>
        <begin position="118"/>
        <end position="141"/>
    </location>
</feature>
<evidence type="ECO:0000256" key="2">
    <source>
        <dbReference type="ARBA" id="ARBA00010992"/>
    </source>
</evidence>
<dbReference type="PANTHER" id="PTHR48022:SF44">
    <property type="entry name" value="SUGAR TRANSPORTER, PUTATIVE (AFU_ORTHOLOGUE AFUA_4G14610)-RELATED"/>
    <property type="match status" value="1"/>
</dbReference>
<dbReference type="InterPro" id="IPR005828">
    <property type="entry name" value="MFS_sugar_transport-like"/>
</dbReference>
<dbReference type="Proteomes" id="UP000027920">
    <property type="component" value="Unassembled WGS sequence"/>
</dbReference>
<keyword evidence="4 6" id="KW-1133">Transmembrane helix</keyword>
<reference evidence="9 10" key="1">
    <citation type="submission" date="2013-03" db="EMBL/GenBank/DDBJ databases">
        <title>The Genome Sequence of Exophiala aquamarina CBS 119918.</title>
        <authorList>
            <consortium name="The Broad Institute Genomics Platform"/>
            <person name="Cuomo C."/>
            <person name="de Hoog S."/>
            <person name="Gorbushina A."/>
            <person name="Walker B."/>
            <person name="Young S.K."/>
            <person name="Zeng Q."/>
            <person name="Gargeya S."/>
            <person name="Fitzgerald M."/>
            <person name="Haas B."/>
            <person name="Abouelleil A."/>
            <person name="Allen A.W."/>
            <person name="Alvarado L."/>
            <person name="Arachchi H.M."/>
            <person name="Berlin A.M."/>
            <person name="Chapman S.B."/>
            <person name="Gainer-Dewar J."/>
            <person name="Goldberg J."/>
            <person name="Griggs A."/>
            <person name="Gujja S."/>
            <person name="Hansen M."/>
            <person name="Howarth C."/>
            <person name="Imamovic A."/>
            <person name="Ireland A."/>
            <person name="Larimer J."/>
            <person name="McCowan C."/>
            <person name="Murphy C."/>
            <person name="Pearson M."/>
            <person name="Poon T.W."/>
            <person name="Priest M."/>
            <person name="Roberts A."/>
            <person name="Saif S."/>
            <person name="Shea T."/>
            <person name="Sisk P."/>
            <person name="Sykes S."/>
            <person name="Wortman J."/>
            <person name="Nusbaum C."/>
            <person name="Birren B."/>
        </authorList>
    </citation>
    <scope>NUCLEOTIDE SEQUENCE [LARGE SCALE GENOMIC DNA]</scope>
    <source>
        <strain evidence="9 10">CBS 119918</strain>
    </source>
</reference>
<dbReference type="OrthoDB" id="2544694at2759"/>
<dbReference type="PANTHER" id="PTHR48022">
    <property type="entry name" value="PLASTIDIC GLUCOSE TRANSPORTER 4"/>
    <property type="match status" value="1"/>
</dbReference>
<feature type="signal peptide" evidence="7">
    <location>
        <begin position="1"/>
        <end position="32"/>
    </location>
</feature>
<feature type="transmembrane region" description="Helical" evidence="6">
    <location>
        <begin position="450"/>
        <end position="468"/>
    </location>
</feature>
<dbReference type="GO" id="GO:0016020">
    <property type="term" value="C:membrane"/>
    <property type="evidence" value="ECO:0007669"/>
    <property type="project" value="UniProtKB-SubCell"/>
</dbReference>
<dbReference type="Gene3D" id="1.20.1250.20">
    <property type="entry name" value="MFS general substrate transporter like domains"/>
    <property type="match status" value="1"/>
</dbReference>
<dbReference type="HOGENOM" id="CLU_001265_30_3_1"/>
<dbReference type="GeneID" id="25286557"/>
<evidence type="ECO:0000313" key="9">
    <source>
        <dbReference type="EMBL" id="KEF52419.1"/>
    </source>
</evidence>
<dbReference type="VEuPathDB" id="FungiDB:A1O9_11660"/>
<keyword evidence="10" id="KW-1185">Reference proteome</keyword>
<gene>
    <name evidence="9" type="ORF">A1O9_11660</name>
</gene>
<dbReference type="InterPro" id="IPR050360">
    <property type="entry name" value="MFS_Sugar_Transporters"/>
</dbReference>
<dbReference type="InterPro" id="IPR005829">
    <property type="entry name" value="Sugar_transporter_CS"/>
</dbReference>
<evidence type="ECO:0000256" key="3">
    <source>
        <dbReference type="ARBA" id="ARBA00022692"/>
    </source>
</evidence>
<evidence type="ECO:0000256" key="1">
    <source>
        <dbReference type="ARBA" id="ARBA00004141"/>
    </source>
</evidence>
<evidence type="ECO:0000256" key="4">
    <source>
        <dbReference type="ARBA" id="ARBA00022989"/>
    </source>
</evidence>
<feature type="transmembrane region" description="Helical" evidence="6">
    <location>
        <begin position="188"/>
        <end position="207"/>
    </location>
</feature>
<feature type="transmembrane region" description="Helical" evidence="6">
    <location>
        <begin position="419"/>
        <end position="438"/>
    </location>
</feature>
<feature type="transmembrane region" description="Helical" evidence="6">
    <location>
        <begin position="386"/>
        <end position="407"/>
    </location>
</feature>
<protein>
    <recommendedName>
        <fullName evidence="8">Major facilitator superfamily (MFS) profile domain-containing protein</fullName>
    </recommendedName>
</protein>
<evidence type="ECO:0000256" key="6">
    <source>
        <dbReference type="SAM" id="Phobius"/>
    </source>
</evidence>
<accession>A0A072NX33</accession>
<dbReference type="InterPro" id="IPR036259">
    <property type="entry name" value="MFS_trans_sf"/>
</dbReference>
<evidence type="ECO:0000259" key="8">
    <source>
        <dbReference type="PROSITE" id="PS50850"/>
    </source>
</evidence>
<feature type="transmembrane region" description="Helical" evidence="6">
    <location>
        <begin position="64"/>
        <end position="84"/>
    </location>
</feature>
<sequence>MGLPSVAIWRKMSGKAVLLLANTFCFVSLVYEGCNQAVMGNVSAQPNFVNIMGLGENGIITRPIKQGGLICIYYFAAMFGCFLGGWTGDRLGRRRGVFIGGLFCFLGGALQTGGMNANMFICARVISGIGIGFINSITCSWISELAKSHNRGFTFAVVFSANYLGLMLINWILYAIEDWNSPGLIWRFPLGCVCAPSIFLICAVWFVPESPRWLVGQGQAGEAREILAKVRGDLSLDDPSLESEMRELIAMVETSHKRRNNLLNIWLGGRHSGRLHLGRRAVLAWAALFLMMYTGIMAMATYAGALFKASGASPEKIGWMAGLLQTFGFIGTLAGAPIIDRFGRRATFLAGLIIQMIVLFLSAAFAKKSGDTTGSVSESWGSAAASMVYIYQFVFCSTTLVAAWVYPTEIWPQEIRAKGNAFGILGWAMGAGSTTLALPSMFDSLGWKTLLVFACFNVATLPLIYYFFPETANRSLEEVNLLFSLNNPLVSANEAEYHKMLAEANGNAAVAERRLLDLVDESTGEKSVGAITVHGHQGISEEKGAYHWETGKEVSSNGSSSD</sequence>
<dbReference type="Pfam" id="PF00083">
    <property type="entry name" value="Sugar_tr"/>
    <property type="match status" value="1"/>
</dbReference>
<comment type="subcellular location">
    <subcellularLocation>
        <location evidence="1">Membrane</location>
        <topology evidence="1">Multi-pass membrane protein</topology>
    </subcellularLocation>
</comment>
<comment type="similarity">
    <text evidence="2">Belongs to the major facilitator superfamily. Sugar transporter (TC 2.A.1.1) family.</text>
</comment>
<feature type="transmembrane region" description="Helical" evidence="6">
    <location>
        <begin position="317"/>
        <end position="339"/>
    </location>
</feature>
<keyword evidence="7" id="KW-0732">Signal</keyword>
<dbReference type="PROSITE" id="PS00216">
    <property type="entry name" value="SUGAR_TRANSPORT_1"/>
    <property type="match status" value="1"/>
</dbReference>
<dbReference type="InterPro" id="IPR020846">
    <property type="entry name" value="MFS_dom"/>
</dbReference>
<feature type="transmembrane region" description="Helical" evidence="6">
    <location>
        <begin position="153"/>
        <end position="176"/>
    </location>
</feature>
<proteinExistence type="inferred from homology"/>
<dbReference type="PROSITE" id="PS50850">
    <property type="entry name" value="MFS"/>
    <property type="match status" value="1"/>
</dbReference>
<organism evidence="9 10">
    <name type="scientific">Exophiala aquamarina CBS 119918</name>
    <dbReference type="NCBI Taxonomy" id="1182545"/>
    <lineage>
        <taxon>Eukaryota</taxon>
        <taxon>Fungi</taxon>
        <taxon>Dikarya</taxon>
        <taxon>Ascomycota</taxon>
        <taxon>Pezizomycotina</taxon>
        <taxon>Eurotiomycetes</taxon>
        <taxon>Chaetothyriomycetidae</taxon>
        <taxon>Chaetothyriales</taxon>
        <taxon>Herpotrichiellaceae</taxon>
        <taxon>Exophiala</taxon>
    </lineage>
</organism>
<dbReference type="EMBL" id="AMGV01000018">
    <property type="protein sequence ID" value="KEF52419.1"/>
    <property type="molecule type" value="Genomic_DNA"/>
</dbReference>
<feature type="chain" id="PRO_5001683040" description="Major facilitator superfamily (MFS) profile domain-containing protein" evidence="7">
    <location>
        <begin position="33"/>
        <end position="562"/>
    </location>
</feature>
<dbReference type="SUPFAM" id="SSF103473">
    <property type="entry name" value="MFS general substrate transporter"/>
    <property type="match status" value="1"/>
</dbReference>
<feature type="transmembrane region" description="Helical" evidence="6">
    <location>
        <begin position="96"/>
        <end position="112"/>
    </location>
</feature>
<dbReference type="AlphaFoldDB" id="A0A072NX33"/>
<name>A0A072NX33_9EURO</name>
<evidence type="ECO:0000256" key="7">
    <source>
        <dbReference type="SAM" id="SignalP"/>
    </source>
</evidence>
<comment type="caution">
    <text evidence="9">The sequence shown here is derived from an EMBL/GenBank/DDBJ whole genome shotgun (WGS) entry which is preliminary data.</text>
</comment>